<sequence length="302" mass="32891">MSRIATVFGATGLQGGSVVKQLLKDGVFKPRAVTRNPESDSAKALAKLGADVVAGDLADFASVKKAIAGAEVVFAVTIPSHGKGNRELEQGKFIMDAAKEAGVKYLVWSSIESIVGASGGKYQAIALDDKAELDDYLRSTGIPHSILLTGGFLENWTRPAFPDYAKLDENGEVAFKARWVKGTIAPFSWIDRDLGLSVSTLFNAYANGKLDEINGKDYVMLCAKLPIEDWYKIIETTLGKKVNVTWLPTVNFKMIDDMYDSAKEFEWYKGKQVPDPGLVALGVKFGTLEDFVRQEIKPSLGL</sequence>
<dbReference type="InParanoid" id="A0A165FD26"/>
<dbReference type="PANTHER" id="PTHR42748">
    <property type="entry name" value="NITROGEN METABOLITE REPRESSION PROTEIN NMRA FAMILY MEMBER"/>
    <property type="match status" value="1"/>
</dbReference>
<name>A0A165FD26_EXIGL</name>
<dbReference type="InterPro" id="IPR051164">
    <property type="entry name" value="NmrA-like_oxidored"/>
</dbReference>
<dbReference type="InterPro" id="IPR008030">
    <property type="entry name" value="NmrA-like"/>
</dbReference>
<accession>A0A165FD26</accession>
<proteinExistence type="inferred from homology"/>
<dbReference type="OrthoDB" id="419598at2759"/>
<dbReference type="EMBL" id="KV426090">
    <property type="protein sequence ID" value="KZV88791.1"/>
    <property type="molecule type" value="Genomic_DNA"/>
</dbReference>
<comment type="similarity">
    <text evidence="1">Belongs to the NmrA-type oxidoreductase family.</text>
</comment>
<dbReference type="GO" id="GO:0005634">
    <property type="term" value="C:nucleus"/>
    <property type="evidence" value="ECO:0007669"/>
    <property type="project" value="TreeGrafter"/>
</dbReference>
<feature type="domain" description="NmrA-like" evidence="3">
    <location>
        <begin position="6"/>
        <end position="258"/>
    </location>
</feature>
<dbReference type="Gene3D" id="3.40.50.720">
    <property type="entry name" value="NAD(P)-binding Rossmann-like Domain"/>
    <property type="match status" value="1"/>
</dbReference>
<gene>
    <name evidence="4" type="ORF">EXIGLDRAFT_772382</name>
</gene>
<keyword evidence="2" id="KW-0521">NADP</keyword>
<dbReference type="Proteomes" id="UP000077266">
    <property type="component" value="Unassembled WGS sequence"/>
</dbReference>
<dbReference type="Gene3D" id="3.90.25.10">
    <property type="entry name" value="UDP-galactose 4-epimerase, domain 1"/>
    <property type="match status" value="1"/>
</dbReference>
<reference evidence="4 5" key="1">
    <citation type="journal article" date="2016" name="Mol. Biol. Evol.">
        <title>Comparative Genomics of Early-Diverging Mushroom-Forming Fungi Provides Insights into the Origins of Lignocellulose Decay Capabilities.</title>
        <authorList>
            <person name="Nagy L.G."/>
            <person name="Riley R."/>
            <person name="Tritt A."/>
            <person name="Adam C."/>
            <person name="Daum C."/>
            <person name="Floudas D."/>
            <person name="Sun H."/>
            <person name="Yadav J.S."/>
            <person name="Pangilinan J."/>
            <person name="Larsson K.H."/>
            <person name="Matsuura K."/>
            <person name="Barry K."/>
            <person name="Labutti K."/>
            <person name="Kuo R."/>
            <person name="Ohm R.A."/>
            <person name="Bhattacharya S.S."/>
            <person name="Shirouzu T."/>
            <person name="Yoshinaga Y."/>
            <person name="Martin F.M."/>
            <person name="Grigoriev I.V."/>
            <person name="Hibbett D.S."/>
        </authorList>
    </citation>
    <scope>NUCLEOTIDE SEQUENCE [LARGE SCALE GENOMIC DNA]</scope>
    <source>
        <strain evidence="4 5">HHB12029</strain>
    </source>
</reference>
<dbReference type="AlphaFoldDB" id="A0A165FD26"/>
<dbReference type="InterPro" id="IPR036291">
    <property type="entry name" value="NAD(P)-bd_dom_sf"/>
</dbReference>
<dbReference type="STRING" id="1314781.A0A165FD26"/>
<evidence type="ECO:0000259" key="3">
    <source>
        <dbReference type="Pfam" id="PF05368"/>
    </source>
</evidence>
<dbReference type="PANTHER" id="PTHR42748:SF7">
    <property type="entry name" value="NMRA LIKE REDOX SENSOR 1-RELATED"/>
    <property type="match status" value="1"/>
</dbReference>
<evidence type="ECO:0000256" key="1">
    <source>
        <dbReference type="ARBA" id="ARBA00006328"/>
    </source>
</evidence>
<evidence type="ECO:0000256" key="2">
    <source>
        <dbReference type="ARBA" id="ARBA00022857"/>
    </source>
</evidence>
<protein>
    <submittedName>
        <fullName evidence="4">NmrA-domain-containing protein</fullName>
    </submittedName>
</protein>
<evidence type="ECO:0000313" key="5">
    <source>
        <dbReference type="Proteomes" id="UP000077266"/>
    </source>
</evidence>
<evidence type="ECO:0000313" key="4">
    <source>
        <dbReference type="EMBL" id="KZV88791.1"/>
    </source>
</evidence>
<keyword evidence="5" id="KW-1185">Reference proteome</keyword>
<organism evidence="4 5">
    <name type="scientific">Exidia glandulosa HHB12029</name>
    <dbReference type="NCBI Taxonomy" id="1314781"/>
    <lineage>
        <taxon>Eukaryota</taxon>
        <taxon>Fungi</taxon>
        <taxon>Dikarya</taxon>
        <taxon>Basidiomycota</taxon>
        <taxon>Agaricomycotina</taxon>
        <taxon>Agaricomycetes</taxon>
        <taxon>Auriculariales</taxon>
        <taxon>Exidiaceae</taxon>
        <taxon>Exidia</taxon>
    </lineage>
</organism>
<dbReference type="SUPFAM" id="SSF51735">
    <property type="entry name" value="NAD(P)-binding Rossmann-fold domains"/>
    <property type="match status" value="1"/>
</dbReference>
<dbReference type="Pfam" id="PF05368">
    <property type="entry name" value="NmrA"/>
    <property type="match status" value="1"/>
</dbReference>